<dbReference type="GO" id="GO:0019748">
    <property type="term" value="P:secondary metabolic process"/>
    <property type="evidence" value="ECO:0007669"/>
    <property type="project" value="TreeGrafter"/>
</dbReference>
<dbReference type="InterPro" id="IPR006680">
    <property type="entry name" value="Amidohydro-rel"/>
</dbReference>
<keyword evidence="1" id="KW-0456">Lyase</keyword>
<reference evidence="4 5" key="1">
    <citation type="submission" date="2019-02" db="EMBL/GenBank/DDBJ databases">
        <title>Deep-cultivation of Planctomycetes and their phenomic and genomic characterization uncovers novel biology.</title>
        <authorList>
            <person name="Wiegand S."/>
            <person name="Jogler M."/>
            <person name="Boedeker C."/>
            <person name="Pinto D."/>
            <person name="Vollmers J."/>
            <person name="Rivas-Marin E."/>
            <person name="Kohn T."/>
            <person name="Peeters S.H."/>
            <person name="Heuer A."/>
            <person name="Rast P."/>
            <person name="Oberbeckmann S."/>
            <person name="Bunk B."/>
            <person name="Jeske O."/>
            <person name="Meyerdierks A."/>
            <person name="Storesund J.E."/>
            <person name="Kallscheuer N."/>
            <person name="Luecker S."/>
            <person name="Lage O.M."/>
            <person name="Pohl T."/>
            <person name="Merkel B.J."/>
            <person name="Hornburger P."/>
            <person name="Mueller R.-W."/>
            <person name="Bruemmer F."/>
            <person name="Labrenz M."/>
            <person name="Spormann A.M."/>
            <person name="Op Den Camp H."/>
            <person name="Overmann J."/>
            <person name="Amann R."/>
            <person name="Jetten M.S.M."/>
            <person name="Mascher T."/>
            <person name="Medema M.H."/>
            <person name="Devos D.P."/>
            <person name="Kaster A.-K."/>
            <person name="Ovreas L."/>
            <person name="Rohde M."/>
            <person name="Galperin M.Y."/>
            <person name="Jogler C."/>
        </authorList>
    </citation>
    <scope>NUCLEOTIDE SEQUENCE [LARGE SCALE GENOMIC DNA]</scope>
    <source>
        <strain evidence="4 5">Pla144</strain>
    </source>
</reference>
<dbReference type="EMBL" id="SJPS01000001">
    <property type="protein sequence ID" value="TWU29384.1"/>
    <property type="molecule type" value="Genomic_DNA"/>
</dbReference>
<evidence type="ECO:0000259" key="3">
    <source>
        <dbReference type="Pfam" id="PF04909"/>
    </source>
</evidence>
<evidence type="ECO:0000256" key="1">
    <source>
        <dbReference type="ARBA" id="ARBA00023239"/>
    </source>
</evidence>
<sequence>MIYRENNSSHRDTETRRKEYHRFLCVSVSLRYIFFPIFFLALMLGHAVAEEPLDGKDGRQLAVDQFRPKSQLVVPEHHPQQAKFPAVDVHVHCRYKLRQTPEALDEFVRLMDNQNIAVCVSLDGGLGEQLADHKKFLWTKYRERFVIFANIDWQGTGQKETPATWDCQRPDFARRMAKALAEAKEQGASGLKVFKMLGLNYRNPDGSLIAVDDPRWDAIWEACGRLGLPVLIHTADPVAFFEPIDRFNERWEELQRHPNWSFAGEKFPSHAELMQQFLNVVERHPQTNFIGAHMANIPENLGELGEWLDKYPNLYVDLSARLAEIGRQPVTARDFFLKYPDRILFGTDGPRPVSRLNPHWRLLETSDEYFPYAEDQYPPQGLWNIYGLDLPNEVLRKVYAENAARLIPGVRERLERYAPAAKLEEP</sequence>
<evidence type="ECO:0000313" key="4">
    <source>
        <dbReference type="EMBL" id="TWU29384.1"/>
    </source>
</evidence>
<dbReference type="OrthoDB" id="8673173at2"/>
<feature type="transmembrane region" description="Helical" evidence="2">
    <location>
        <begin position="20"/>
        <end position="44"/>
    </location>
</feature>
<dbReference type="Pfam" id="PF04909">
    <property type="entry name" value="Amidohydro_2"/>
    <property type="match status" value="1"/>
</dbReference>
<dbReference type="PANTHER" id="PTHR21240:SF28">
    <property type="entry name" value="ISO-OROTATE DECARBOXYLASE (EUROFUNG)"/>
    <property type="match status" value="1"/>
</dbReference>
<keyword evidence="5" id="KW-1185">Reference proteome</keyword>
<dbReference type="GO" id="GO:0016787">
    <property type="term" value="F:hydrolase activity"/>
    <property type="evidence" value="ECO:0007669"/>
    <property type="project" value="UniProtKB-KW"/>
</dbReference>
<keyword evidence="4" id="KW-0378">Hydrolase</keyword>
<proteinExistence type="predicted"/>
<comment type="caution">
    <text evidence="4">The sequence shown here is derived from an EMBL/GenBank/DDBJ whole genome shotgun (WGS) entry which is preliminary data.</text>
</comment>
<evidence type="ECO:0000256" key="2">
    <source>
        <dbReference type="SAM" id="Phobius"/>
    </source>
</evidence>
<dbReference type="Gene3D" id="3.20.20.140">
    <property type="entry name" value="Metal-dependent hydrolases"/>
    <property type="match status" value="1"/>
</dbReference>
<dbReference type="Proteomes" id="UP000318437">
    <property type="component" value="Unassembled WGS sequence"/>
</dbReference>
<keyword evidence="2" id="KW-0472">Membrane</keyword>
<dbReference type="GO" id="GO:0016831">
    <property type="term" value="F:carboxy-lyase activity"/>
    <property type="evidence" value="ECO:0007669"/>
    <property type="project" value="InterPro"/>
</dbReference>
<dbReference type="GO" id="GO:0005737">
    <property type="term" value="C:cytoplasm"/>
    <property type="evidence" value="ECO:0007669"/>
    <property type="project" value="TreeGrafter"/>
</dbReference>
<feature type="domain" description="Amidohydrolase-related" evidence="3">
    <location>
        <begin position="145"/>
        <end position="407"/>
    </location>
</feature>
<protein>
    <submittedName>
        <fullName evidence="4">Amidohydrolase</fullName>
    </submittedName>
</protein>
<gene>
    <name evidence="4" type="ORF">Pla144_01620</name>
</gene>
<dbReference type="AlphaFoldDB" id="A0A5C6D0N0"/>
<dbReference type="PANTHER" id="PTHR21240">
    <property type="entry name" value="2-AMINO-3-CARBOXYLMUCONATE-6-SEMIALDEHYDE DECARBOXYLASE"/>
    <property type="match status" value="1"/>
</dbReference>
<dbReference type="InterPro" id="IPR032465">
    <property type="entry name" value="ACMSD"/>
</dbReference>
<organism evidence="4 5">
    <name type="scientific">Bythopirellula polymerisocia</name>
    <dbReference type="NCBI Taxonomy" id="2528003"/>
    <lineage>
        <taxon>Bacteria</taxon>
        <taxon>Pseudomonadati</taxon>
        <taxon>Planctomycetota</taxon>
        <taxon>Planctomycetia</taxon>
        <taxon>Pirellulales</taxon>
        <taxon>Lacipirellulaceae</taxon>
        <taxon>Bythopirellula</taxon>
    </lineage>
</organism>
<dbReference type="SUPFAM" id="SSF51556">
    <property type="entry name" value="Metallo-dependent hydrolases"/>
    <property type="match status" value="1"/>
</dbReference>
<dbReference type="InterPro" id="IPR032466">
    <property type="entry name" value="Metal_Hydrolase"/>
</dbReference>
<name>A0A5C6D0N0_9BACT</name>
<accession>A0A5C6D0N0</accession>
<evidence type="ECO:0000313" key="5">
    <source>
        <dbReference type="Proteomes" id="UP000318437"/>
    </source>
</evidence>
<keyword evidence="2" id="KW-1133">Transmembrane helix</keyword>
<keyword evidence="2" id="KW-0812">Transmembrane</keyword>